<gene>
    <name evidence="1" type="ORF">LTR37_017106</name>
</gene>
<dbReference type="Proteomes" id="UP001281147">
    <property type="component" value="Unassembled WGS sequence"/>
</dbReference>
<accession>A0ACC3ML00</accession>
<sequence>MPLYHKLPSDLKEVDVIIAGGCVVAGRLAEADRNLSILVIEQGPNNYQAPEVVHPALYPRNLWPSSKYTLFWQGKKSKELAGRSPIVPSGGTLGGGSAINWMVYTRGQRSDFDSWKTEGWSAEDLVPFLNKLETYHGYGQQKHHGDRGPTIVSKGTHRSSIAEDDFLQASEAMGYETYDDLQNLDNNNGFERYQKYIGTNGRRSDSAHRYLHPKLQSGNYPNLHVLVEKQVIKVLFEGKKAVGVEYQTNPKFMANPEFLAAGYASPRSIRARKQVVISAGACATPQILERSGIGNADILKNAGVDVVEDLPGVGHDYQDHHLSLWSYRTSLDPRECINGFTDGRFDIAKAIAENDELLGTNAMDAQGKVRPTEKEVEALGPEFKAAWDRDFKEQKDRPLMIMALYNCYYGDHSVLPDGAEYVSFANWTAYPYSRGHIHITGPKMNDELDFDTGWLQDKDSIDVKKHIWAYKVAREMFRRMSTFRGELKGNHPNFAEDSKAAVLEYADGPTAKGPDDRIEYSKADDEALEQKIRETVSTTWHSLGTCKMAPKEQMGVVDASLNVHGISNLKLADLSVPPENVGANTGNTAFVVGEKAADIIIKELGLEKVDSPRQVDSPRL</sequence>
<keyword evidence="2" id="KW-1185">Reference proteome</keyword>
<evidence type="ECO:0000313" key="2">
    <source>
        <dbReference type="Proteomes" id="UP001281147"/>
    </source>
</evidence>
<protein>
    <submittedName>
        <fullName evidence="1">Uncharacterized protein</fullName>
    </submittedName>
</protein>
<reference evidence="1" key="1">
    <citation type="submission" date="2023-07" db="EMBL/GenBank/DDBJ databases">
        <title>Black Yeasts Isolated from many extreme environments.</title>
        <authorList>
            <person name="Coleine C."/>
            <person name="Stajich J.E."/>
            <person name="Selbmann L."/>
        </authorList>
    </citation>
    <scope>NUCLEOTIDE SEQUENCE</scope>
    <source>
        <strain evidence="1">CCFEE 5714</strain>
    </source>
</reference>
<organism evidence="1 2">
    <name type="scientific">Vermiconidia calcicola</name>
    <dbReference type="NCBI Taxonomy" id="1690605"/>
    <lineage>
        <taxon>Eukaryota</taxon>
        <taxon>Fungi</taxon>
        <taxon>Dikarya</taxon>
        <taxon>Ascomycota</taxon>
        <taxon>Pezizomycotina</taxon>
        <taxon>Dothideomycetes</taxon>
        <taxon>Dothideomycetidae</taxon>
        <taxon>Mycosphaerellales</taxon>
        <taxon>Extremaceae</taxon>
        <taxon>Vermiconidia</taxon>
    </lineage>
</organism>
<dbReference type="EMBL" id="JAUTXU010000215">
    <property type="protein sequence ID" value="KAK3698057.1"/>
    <property type="molecule type" value="Genomic_DNA"/>
</dbReference>
<comment type="caution">
    <text evidence="1">The sequence shown here is derived from an EMBL/GenBank/DDBJ whole genome shotgun (WGS) entry which is preliminary data.</text>
</comment>
<proteinExistence type="predicted"/>
<evidence type="ECO:0000313" key="1">
    <source>
        <dbReference type="EMBL" id="KAK3698057.1"/>
    </source>
</evidence>
<name>A0ACC3ML00_9PEZI</name>